<evidence type="ECO:0000256" key="1">
    <source>
        <dbReference type="PROSITE-ProRule" id="PRU00325"/>
    </source>
</evidence>
<accession>A0A9W8NVN1</accession>
<name>A0A9W8NVN1_9AGAR</name>
<dbReference type="PROSITE" id="PS50966">
    <property type="entry name" value="ZF_SWIM"/>
    <property type="match status" value="1"/>
</dbReference>
<protein>
    <recommendedName>
        <fullName evidence="2">SWIM-type domain-containing protein</fullName>
    </recommendedName>
</protein>
<proteinExistence type="predicted"/>
<keyword evidence="1" id="KW-0862">Zinc</keyword>
<dbReference type="InterPro" id="IPR007527">
    <property type="entry name" value="Znf_SWIM"/>
</dbReference>
<keyword evidence="4" id="KW-1185">Reference proteome</keyword>
<evidence type="ECO:0000259" key="2">
    <source>
        <dbReference type="PROSITE" id="PS50966"/>
    </source>
</evidence>
<organism evidence="3 4">
    <name type="scientific">Lentinula detonsa</name>
    <dbReference type="NCBI Taxonomy" id="2804962"/>
    <lineage>
        <taxon>Eukaryota</taxon>
        <taxon>Fungi</taxon>
        <taxon>Dikarya</taxon>
        <taxon>Basidiomycota</taxon>
        <taxon>Agaricomycotina</taxon>
        <taxon>Agaricomycetes</taxon>
        <taxon>Agaricomycetidae</taxon>
        <taxon>Agaricales</taxon>
        <taxon>Marasmiineae</taxon>
        <taxon>Omphalotaceae</taxon>
        <taxon>Lentinula</taxon>
    </lineage>
</organism>
<dbReference type="GO" id="GO:0008270">
    <property type="term" value="F:zinc ion binding"/>
    <property type="evidence" value="ECO:0007669"/>
    <property type="project" value="UniProtKB-KW"/>
</dbReference>
<sequence length="232" mass="27299">MQKTGRFHDLPSWRKAFKKEWRRCEKADIPDPINPKYNPNPTQWVCTCPSFVRSRFLVCKHLVQRCEHVPAVFFREVQRSRTFPIWIHTLLKIRRSEEDIISELTNGLSLEDDEFSDSPPDNDSSDDECKHKALVLHGFNADNSTFRERMVMLTQNMHAFANGLNYNMQFRDERMLNSLYRYGGRFIRLMENCLEKERRQNSNVGAAPGMWDAGMASAMYYHSRPRRGEEGT</sequence>
<reference evidence="3 4" key="1">
    <citation type="journal article" date="2023" name="Proc. Natl. Acad. Sci. U.S.A.">
        <title>A global phylogenomic analysis of the shiitake genus Lentinula.</title>
        <authorList>
            <person name="Sierra-Patev S."/>
            <person name="Min B."/>
            <person name="Naranjo-Ortiz M."/>
            <person name="Looney B."/>
            <person name="Konkel Z."/>
            <person name="Slot J.C."/>
            <person name="Sakamoto Y."/>
            <person name="Steenwyk J.L."/>
            <person name="Rokas A."/>
            <person name="Carro J."/>
            <person name="Camarero S."/>
            <person name="Ferreira P."/>
            <person name="Molpeceres G."/>
            <person name="Ruiz-Duenas F.J."/>
            <person name="Serrano A."/>
            <person name="Henrissat B."/>
            <person name="Drula E."/>
            <person name="Hughes K.W."/>
            <person name="Mata J.L."/>
            <person name="Ishikawa N.K."/>
            <person name="Vargas-Isla R."/>
            <person name="Ushijima S."/>
            <person name="Smith C.A."/>
            <person name="Donoghue J."/>
            <person name="Ahrendt S."/>
            <person name="Andreopoulos W."/>
            <person name="He G."/>
            <person name="LaButti K."/>
            <person name="Lipzen A."/>
            <person name="Ng V."/>
            <person name="Riley R."/>
            <person name="Sandor L."/>
            <person name="Barry K."/>
            <person name="Martinez A.T."/>
            <person name="Xiao Y."/>
            <person name="Gibbons J.G."/>
            <person name="Terashima K."/>
            <person name="Grigoriev I.V."/>
            <person name="Hibbett D."/>
        </authorList>
    </citation>
    <scope>NUCLEOTIDE SEQUENCE [LARGE SCALE GENOMIC DNA]</scope>
    <source>
        <strain evidence="3 4">TFB7810</strain>
    </source>
</reference>
<evidence type="ECO:0000313" key="3">
    <source>
        <dbReference type="EMBL" id="KAJ3741759.1"/>
    </source>
</evidence>
<comment type="caution">
    <text evidence="3">The sequence shown here is derived from an EMBL/GenBank/DDBJ whole genome shotgun (WGS) entry which is preliminary data.</text>
</comment>
<gene>
    <name evidence="3" type="ORF">DFH05DRAFT_1402718</name>
</gene>
<feature type="domain" description="SWIM-type" evidence="2">
    <location>
        <begin position="31"/>
        <end position="70"/>
    </location>
</feature>
<dbReference type="Proteomes" id="UP001142393">
    <property type="component" value="Unassembled WGS sequence"/>
</dbReference>
<evidence type="ECO:0000313" key="4">
    <source>
        <dbReference type="Proteomes" id="UP001142393"/>
    </source>
</evidence>
<dbReference type="EMBL" id="JANVFU010000011">
    <property type="protein sequence ID" value="KAJ3741759.1"/>
    <property type="molecule type" value="Genomic_DNA"/>
</dbReference>
<keyword evidence="1" id="KW-0863">Zinc-finger</keyword>
<dbReference type="AlphaFoldDB" id="A0A9W8NVN1"/>
<keyword evidence="1" id="KW-0479">Metal-binding</keyword>